<name>A0ABV7D9E1_9PROT</name>
<comment type="similarity">
    <text evidence="2 5">Belongs to the PNP/MTAP phosphorylase family.</text>
</comment>
<dbReference type="InterPro" id="IPR011270">
    <property type="entry name" value="Pur_Nuc_Pase_Ino/Guo-sp"/>
</dbReference>
<dbReference type="InterPro" id="IPR035994">
    <property type="entry name" value="Nucleoside_phosphorylase_sf"/>
</dbReference>
<dbReference type="Proteomes" id="UP001595444">
    <property type="component" value="Unassembled WGS sequence"/>
</dbReference>
<accession>A0ABV7D9E1</accession>
<feature type="domain" description="Nucleoside phosphorylase" evidence="6">
    <location>
        <begin position="23"/>
        <end position="269"/>
    </location>
</feature>
<evidence type="ECO:0000256" key="3">
    <source>
        <dbReference type="ARBA" id="ARBA00022676"/>
    </source>
</evidence>
<dbReference type="Gene3D" id="3.40.50.1580">
    <property type="entry name" value="Nucleoside phosphorylase domain"/>
    <property type="match status" value="1"/>
</dbReference>
<dbReference type="InterPro" id="IPR000845">
    <property type="entry name" value="Nucleoside_phosphorylase_d"/>
</dbReference>
<evidence type="ECO:0000256" key="5">
    <source>
        <dbReference type="PIRNR" id="PIRNR000477"/>
    </source>
</evidence>
<dbReference type="PANTHER" id="PTHR11904">
    <property type="entry name" value="METHYLTHIOADENOSINE/PURINE NUCLEOSIDE PHOSPHORYLASE"/>
    <property type="match status" value="1"/>
</dbReference>
<proteinExistence type="inferred from homology"/>
<dbReference type="SUPFAM" id="SSF53167">
    <property type="entry name" value="Purine and uridine phosphorylases"/>
    <property type="match status" value="1"/>
</dbReference>
<evidence type="ECO:0000313" key="7">
    <source>
        <dbReference type="EMBL" id="MFC3053515.1"/>
    </source>
</evidence>
<evidence type="ECO:0000259" key="6">
    <source>
        <dbReference type="Pfam" id="PF01048"/>
    </source>
</evidence>
<dbReference type="CDD" id="cd09009">
    <property type="entry name" value="PNP-EcPNPII_like"/>
    <property type="match status" value="1"/>
</dbReference>
<dbReference type="NCBIfam" id="NF006054">
    <property type="entry name" value="PRK08202.1"/>
    <property type="match status" value="1"/>
</dbReference>
<dbReference type="EMBL" id="JBHRSL010000027">
    <property type="protein sequence ID" value="MFC3053515.1"/>
    <property type="molecule type" value="Genomic_DNA"/>
</dbReference>
<keyword evidence="3 5" id="KW-0328">Glycosyltransferase</keyword>
<organism evidence="7 8">
    <name type="scientific">Kordiimonas pumila</name>
    <dbReference type="NCBI Taxonomy" id="2161677"/>
    <lineage>
        <taxon>Bacteria</taxon>
        <taxon>Pseudomonadati</taxon>
        <taxon>Pseudomonadota</taxon>
        <taxon>Alphaproteobacteria</taxon>
        <taxon>Kordiimonadales</taxon>
        <taxon>Kordiimonadaceae</taxon>
        <taxon>Kordiimonas</taxon>
    </lineage>
</organism>
<dbReference type="GO" id="GO:0004731">
    <property type="term" value="F:purine-nucleoside phosphorylase activity"/>
    <property type="evidence" value="ECO:0007669"/>
    <property type="project" value="UniProtKB-EC"/>
</dbReference>
<reference evidence="8" key="1">
    <citation type="journal article" date="2019" name="Int. J. Syst. Evol. Microbiol.">
        <title>The Global Catalogue of Microorganisms (GCM) 10K type strain sequencing project: providing services to taxonomists for standard genome sequencing and annotation.</title>
        <authorList>
            <consortium name="The Broad Institute Genomics Platform"/>
            <consortium name="The Broad Institute Genome Sequencing Center for Infectious Disease"/>
            <person name="Wu L."/>
            <person name="Ma J."/>
        </authorList>
    </citation>
    <scope>NUCLEOTIDE SEQUENCE [LARGE SCALE GENOMIC DNA]</scope>
    <source>
        <strain evidence="8">KCTC 62164</strain>
    </source>
</reference>
<comment type="function">
    <text evidence="5">The purine nucleoside phosphorylases catalyze the phosphorolytic breakdown of the N-glycosidic bond in the beta-(deoxy)ribonucleoside molecules, with the formation of the corresponding free purine bases and pentose-1-phosphate.</text>
</comment>
<keyword evidence="4 5" id="KW-0808">Transferase</keyword>
<dbReference type="NCBIfam" id="TIGR01700">
    <property type="entry name" value="PNPH"/>
    <property type="match status" value="1"/>
</dbReference>
<comment type="pathway">
    <text evidence="1 5">Purine metabolism; purine nucleoside salvage.</text>
</comment>
<dbReference type="PIRSF" id="PIRSF000477">
    <property type="entry name" value="PurNPase"/>
    <property type="match status" value="1"/>
</dbReference>
<dbReference type="InterPro" id="IPR011268">
    <property type="entry name" value="Purine_phosphorylase"/>
</dbReference>
<dbReference type="EC" id="2.4.2.1" evidence="5"/>
<comment type="caution">
    <text evidence="7">The sequence shown here is derived from an EMBL/GenBank/DDBJ whole genome shotgun (WGS) entry which is preliminary data.</text>
</comment>
<protein>
    <recommendedName>
        <fullName evidence="5">Purine nucleoside phosphorylase</fullName>
        <ecNumber evidence="5">2.4.2.1</ecNumber>
    </recommendedName>
    <alternativeName>
        <fullName evidence="5">Inosine-guanosine phosphorylase</fullName>
    </alternativeName>
</protein>
<keyword evidence="8" id="KW-1185">Reference proteome</keyword>
<gene>
    <name evidence="7" type="ORF">ACFOKA_16570</name>
</gene>
<dbReference type="PANTHER" id="PTHR11904:SF9">
    <property type="entry name" value="PURINE NUCLEOSIDE PHOSPHORYLASE-RELATED"/>
    <property type="match status" value="1"/>
</dbReference>
<dbReference type="NCBIfam" id="TIGR01697">
    <property type="entry name" value="PNPH-PUNA-XAPA"/>
    <property type="match status" value="1"/>
</dbReference>
<dbReference type="Pfam" id="PF01048">
    <property type="entry name" value="PNP_UDP_1"/>
    <property type="match status" value="1"/>
</dbReference>
<evidence type="ECO:0000256" key="4">
    <source>
        <dbReference type="ARBA" id="ARBA00022679"/>
    </source>
</evidence>
<evidence type="ECO:0000313" key="8">
    <source>
        <dbReference type="Proteomes" id="UP001595444"/>
    </source>
</evidence>
<evidence type="ECO:0000256" key="1">
    <source>
        <dbReference type="ARBA" id="ARBA00005058"/>
    </source>
</evidence>
<dbReference type="RefSeq" id="WP_194215531.1">
    <property type="nucleotide sequence ID" value="NZ_CP061205.1"/>
</dbReference>
<sequence length="273" mass="29092">MTFEAVQACATHIKTQFKGAIPKVAMVLGSGLNDLADTVENATVFSYADLPGFPKPTVQGHAGRMLIGTLEGKPVICMQGRAHAYEGHPEEKLGYAVRVLWALGVKTLVLTNAAGSLDEAAGPGSLMAITDHINFAGVNPLVGVNDDRFGVRFPDMSEAWNKALTDVFFQCANKLGLKLHRGVYLMAKGPNFETPAEIRAFRTMGANAVGMSTVPECLVARHVGMKVCGISSITNYAAGMVAGELTHHETMEYGAKAAVDLDKLLRAFIQEVG</sequence>
<evidence type="ECO:0000256" key="2">
    <source>
        <dbReference type="ARBA" id="ARBA00006751"/>
    </source>
</evidence>